<dbReference type="AlphaFoldDB" id="A0A383A3Z8"/>
<evidence type="ECO:0000256" key="5">
    <source>
        <dbReference type="ARBA" id="ARBA00034545"/>
    </source>
</evidence>
<evidence type="ECO:0000256" key="1">
    <source>
        <dbReference type="ARBA" id="ARBA00022679"/>
    </source>
</evidence>
<dbReference type="EC" id="2.1.1.137" evidence="4"/>
<comment type="catalytic activity">
    <reaction evidence="7">
        <text>arsenic triglutathione + 2 [thioredoxin]-dithiol + 2 S-adenosyl-L-methionine + H2O = dimethylarsinous acid + 2 [thioredoxin]-disulfide + 3 glutathione + 2 S-adenosyl-L-homocysteine + 2 H(+)</text>
        <dbReference type="Rhea" id="RHEA:69464"/>
        <dbReference type="Rhea" id="RHEA-COMP:10698"/>
        <dbReference type="Rhea" id="RHEA-COMP:10700"/>
        <dbReference type="ChEBI" id="CHEBI:15377"/>
        <dbReference type="ChEBI" id="CHEBI:15378"/>
        <dbReference type="ChEBI" id="CHEBI:23808"/>
        <dbReference type="ChEBI" id="CHEBI:29950"/>
        <dbReference type="ChEBI" id="CHEBI:50058"/>
        <dbReference type="ChEBI" id="CHEBI:57856"/>
        <dbReference type="ChEBI" id="CHEBI:57925"/>
        <dbReference type="ChEBI" id="CHEBI:59789"/>
        <dbReference type="ChEBI" id="CHEBI:183640"/>
        <dbReference type="EC" id="2.1.1.137"/>
    </reaction>
</comment>
<dbReference type="InterPro" id="IPR025714">
    <property type="entry name" value="Methyltranfer_dom"/>
</dbReference>
<protein>
    <recommendedName>
        <fullName evidence="5">Arsenite methyltransferase</fullName>
        <ecNumber evidence="4">2.1.1.137</ecNumber>
    </recommendedName>
</protein>
<dbReference type="InterPro" id="IPR029063">
    <property type="entry name" value="SAM-dependent_MTases_sf"/>
</dbReference>
<keyword evidence="2" id="KW-0949">S-adenosyl-L-methionine</keyword>
<comment type="catalytic activity">
    <reaction evidence="8">
        <text>arsenic triglutathione + 3 [thioredoxin]-dithiol + 3 S-adenosyl-L-methionine = trimethylarsine + 3 [thioredoxin]-disulfide + 3 glutathione + 3 S-adenosyl-L-homocysteine + 3 H(+)</text>
        <dbReference type="Rhea" id="RHEA:69432"/>
        <dbReference type="Rhea" id="RHEA-COMP:10698"/>
        <dbReference type="Rhea" id="RHEA-COMP:10700"/>
        <dbReference type="ChEBI" id="CHEBI:15378"/>
        <dbReference type="ChEBI" id="CHEBI:27130"/>
        <dbReference type="ChEBI" id="CHEBI:29950"/>
        <dbReference type="ChEBI" id="CHEBI:50058"/>
        <dbReference type="ChEBI" id="CHEBI:57856"/>
        <dbReference type="ChEBI" id="CHEBI:57925"/>
        <dbReference type="ChEBI" id="CHEBI:59789"/>
        <dbReference type="ChEBI" id="CHEBI:183640"/>
        <dbReference type="EC" id="2.1.1.137"/>
    </reaction>
</comment>
<dbReference type="InterPro" id="IPR026669">
    <property type="entry name" value="Arsenite_MeTrfase-like"/>
</dbReference>
<dbReference type="GO" id="GO:0030791">
    <property type="term" value="F:arsenite methyltransferase activity"/>
    <property type="evidence" value="ECO:0007669"/>
    <property type="project" value="UniProtKB-EC"/>
</dbReference>
<feature type="domain" description="Methyltransferase" evidence="9">
    <location>
        <begin position="72"/>
        <end position="203"/>
    </location>
</feature>
<gene>
    <name evidence="10" type="ORF">METZ01_LOCUS454799</name>
</gene>
<feature type="non-terminal residue" evidence="10">
    <location>
        <position position="1"/>
    </location>
</feature>
<evidence type="ECO:0000256" key="4">
    <source>
        <dbReference type="ARBA" id="ARBA00034521"/>
    </source>
</evidence>
<dbReference type="Gene3D" id="3.40.50.150">
    <property type="entry name" value="Vaccinia Virus protein VP39"/>
    <property type="match status" value="1"/>
</dbReference>
<comment type="catalytic activity">
    <reaction evidence="6">
        <text>arsenic triglutathione + [thioredoxin]-dithiol + S-adenosyl-L-methionine + 2 H2O = methylarsonous acid + [thioredoxin]-disulfide + 3 glutathione + S-adenosyl-L-homocysteine + H(+)</text>
        <dbReference type="Rhea" id="RHEA:69460"/>
        <dbReference type="Rhea" id="RHEA-COMP:10698"/>
        <dbReference type="Rhea" id="RHEA-COMP:10700"/>
        <dbReference type="ChEBI" id="CHEBI:15377"/>
        <dbReference type="ChEBI" id="CHEBI:15378"/>
        <dbReference type="ChEBI" id="CHEBI:17826"/>
        <dbReference type="ChEBI" id="CHEBI:29950"/>
        <dbReference type="ChEBI" id="CHEBI:50058"/>
        <dbReference type="ChEBI" id="CHEBI:57856"/>
        <dbReference type="ChEBI" id="CHEBI:57925"/>
        <dbReference type="ChEBI" id="CHEBI:59789"/>
        <dbReference type="ChEBI" id="CHEBI:183640"/>
        <dbReference type="EC" id="2.1.1.137"/>
    </reaction>
</comment>
<dbReference type="PANTHER" id="PTHR43675:SF8">
    <property type="entry name" value="ARSENITE METHYLTRANSFERASE"/>
    <property type="match status" value="1"/>
</dbReference>
<dbReference type="Pfam" id="PF13847">
    <property type="entry name" value="Methyltransf_31"/>
    <property type="match status" value="1"/>
</dbReference>
<accession>A0A383A3Z8</accession>
<evidence type="ECO:0000256" key="2">
    <source>
        <dbReference type="ARBA" id="ARBA00022691"/>
    </source>
</evidence>
<dbReference type="SUPFAM" id="SSF53335">
    <property type="entry name" value="S-adenosyl-L-methionine-dependent methyltransferases"/>
    <property type="match status" value="1"/>
</dbReference>
<evidence type="ECO:0000313" key="10">
    <source>
        <dbReference type="EMBL" id="SVE01945.1"/>
    </source>
</evidence>
<dbReference type="PANTHER" id="PTHR43675">
    <property type="entry name" value="ARSENITE METHYLTRANSFERASE"/>
    <property type="match status" value="1"/>
</dbReference>
<dbReference type="CDD" id="cd02440">
    <property type="entry name" value="AdoMet_MTases"/>
    <property type="match status" value="1"/>
</dbReference>
<organism evidence="10">
    <name type="scientific">marine metagenome</name>
    <dbReference type="NCBI Taxonomy" id="408172"/>
    <lineage>
        <taxon>unclassified sequences</taxon>
        <taxon>metagenomes</taxon>
        <taxon>ecological metagenomes</taxon>
    </lineage>
</organism>
<proteinExistence type="inferred from homology"/>
<dbReference type="EMBL" id="UINC01188631">
    <property type="protein sequence ID" value="SVE01945.1"/>
    <property type="molecule type" value="Genomic_DNA"/>
</dbReference>
<sequence>LRKAIKDRYGTLASQVTDGTEKSCCSPVDCCGPKNISTDIYELGQLEGMPSEAVMASLGCGNPTALAELRIGETVLDLGSGGGIDVLLAAKRVGPTGYVYGLDMTNEMLVLARENQRQVGIDNVEFLKGELELIPLPSKSVDVVISNCVINLAADKGLVIAEAFRVLKAGGRLAVSDIVRRRNVALSVQQHMELWTGCLAGSLHESVYRSTLSVAGFEHVDIKSTRIYQGADARELLPGETHESEEELDGAFM</sequence>
<comment type="similarity">
    <text evidence="3">Belongs to the methyltransferase superfamily. Arsenite methyltransferase family.</text>
</comment>
<keyword evidence="1" id="KW-0808">Transferase</keyword>
<reference evidence="10" key="1">
    <citation type="submission" date="2018-05" db="EMBL/GenBank/DDBJ databases">
        <authorList>
            <person name="Lanie J.A."/>
            <person name="Ng W.-L."/>
            <person name="Kazmierczak K.M."/>
            <person name="Andrzejewski T.M."/>
            <person name="Davidsen T.M."/>
            <person name="Wayne K.J."/>
            <person name="Tettelin H."/>
            <person name="Glass J.I."/>
            <person name="Rusch D."/>
            <person name="Podicherti R."/>
            <person name="Tsui H.-C.T."/>
            <person name="Winkler M.E."/>
        </authorList>
    </citation>
    <scope>NUCLEOTIDE SEQUENCE</scope>
</reference>
<evidence type="ECO:0000259" key="9">
    <source>
        <dbReference type="Pfam" id="PF13847"/>
    </source>
</evidence>
<evidence type="ECO:0000256" key="3">
    <source>
        <dbReference type="ARBA" id="ARBA00034487"/>
    </source>
</evidence>
<evidence type="ECO:0000256" key="6">
    <source>
        <dbReference type="ARBA" id="ARBA00047941"/>
    </source>
</evidence>
<name>A0A383A3Z8_9ZZZZ</name>
<feature type="non-terminal residue" evidence="10">
    <location>
        <position position="253"/>
    </location>
</feature>
<evidence type="ECO:0000256" key="7">
    <source>
        <dbReference type="ARBA" id="ARBA00047943"/>
    </source>
</evidence>
<dbReference type="NCBIfam" id="NF008823">
    <property type="entry name" value="PRK11873.1"/>
    <property type="match status" value="1"/>
</dbReference>
<evidence type="ECO:0000256" key="8">
    <source>
        <dbReference type="ARBA" id="ARBA00048428"/>
    </source>
</evidence>